<keyword evidence="4 6" id="KW-0808">Transferase</keyword>
<dbReference type="PANTHER" id="PTHR46383:SF1">
    <property type="entry name" value="ASPARTATE AMINOTRANSFERASE"/>
    <property type="match status" value="1"/>
</dbReference>
<name>A0A4R6USB0_9GAMM</name>
<accession>A0A4R6USB0</accession>
<keyword evidence="5" id="KW-0663">Pyridoxal phosphate</keyword>
<dbReference type="Proteomes" id="UP000295375">
    <property type="component" value="Unassembled WGS sequence"/>
</dbReference>
<dbReference type="EC" id="2.6.1.-" evidence="6"/>
<gene>
    <name evidence="8" type="ORF">EV696_11419</name>
</gene>
<dbReference type="CDD" id="cd00609">
    <property type="entry name" value="AAT_like"/>
    <property type="match status" value="1"/>
</dbReference>
<evidence type="ECO:0000256" key="3">
    <source>
        <dbReference type="ARBA" id="ARBA00022576"/>
    </source>
</evidence>
<protein>
    <recommendedName>
        <fullName evidence="6">Aminotransferase</fullName>
        <ecNumber evidence="6">2.6.1.-</ecNumber>
    </recommendedName>
</protein>
<evidence type="ECO:0000256" key="6">
    <source>
        <dbReference type="RuleBase" id="RU000481"/>
    </source>
</evidence>
<dbReference type="InterPro" id="IPR004838">
    <property type="entry name" value="NHTrfase_class1_PyrdxlP-BS"/>
</dbReference>
<dbReference type="GO" id="GO:0030170">
    <property type="term" value="F:pyridoxal phosphate binding"/>
    <property type="evidence" value="ECO:0007669"/>
    <property type="project" value="InterPro"/>
</dbReference>
<organism evidence="8 9">
    <name type="scientific">Permianibacter aggregans</name>
    <dbReference type="NCBI Taxonomy" id="1510150"/>
    <lineage>
        <taxon>Bacteria</taxon>
        <taxon>Pseudomonadati</taxon>
        <taxon>Pseudomonadota</taxon>
        <taxon>Gammaproteobacteria</taxon>
        <taxon>Pseudomonadales</taxon>
        <taxon>Pseudomonadaceae</taxon>
        <taxon>Permianibacter</taxon>
    </lineage>
</organism>
<dbReference type="InterPro" id="IPR015421">
    <property type="entry name" value="PyrdxlP-dep_Trfase_major"/>
</dbReference>
<dbReference type="InterPro" id="IPR050596">
    <property type="entry name" value="AspAT/PAT-like"/>
</dbReference>
<reference evidence="8 9" key="1">
    <citation type="submission" date="2019-03" db="EMBL/GenBank/DDBJ databases">
        <title>Genomic Encyclopedia of Type Strains, Phase IV (KMG-IV): sequencing the most valuable type-strain genomes for metagenomic binning, comparative biology and taxonomic classification.</title>
        <authorList>
            <person name="Goeker M."/>
        </authorList>
    </citation>
    <scope>NUCLEOTIDE SEQUENCE [LARGE SCALE GENOMIC DNA]</scope>
    <source>
        <strain evidence="8 9">DSM 103792</strain>
    </source>
</reference>
<dbReference type="Pfam" id="PF00155">
    <property type="entry name" value="Aminotran_1_2"/>
    <property type="match status" value="1"/>
</dbReference>
<dbReference type="GO" id="GO:0006520">
    <property type="term" value="P:amino acid metabolic process"/>
    <property type="evidence" value="ECO:0007669"/>
    <property type="project" value="InterPro"/>
</dbReference>
<evidence type="ECO:0000256" key="5">
    <source>
        <dbReference type="ARBA" id="ARBA00022898"/>
    </source>
</evidence>
<dbReference type="PROSITE" id="PS00105">
    <property type="entry name" value="AA_TRANSFER_CLASS_1"/>
    <property type="match status" value="1"/>
</dbReference>
<evidence type="ECO:0000256" key="1">
    <source>
        <dbReference type="ARBA" id="ARBA00001933"/>
    </source>
</evidence>
<dbReference type="EMBL" id="SNYM01000014">
    <property type="protein sequence ID" value="TDQ46234.1"/>
    <property type="molecule type" value="Genomic_DNA"/>
</dbReference>
<dbReference type="InterPro" id="IPR015422">
    <property type="entry name" value="PyrdxlP-dep_Trfase_small"/>
</dbReference>
<sequence>MEKYAEDWRTCFADEAVPLPLLKQRAFNLRWAEQPDDVIPLTAADPDFPIAEPIREALIRHVRDGVMSYAPAQGLPVFREAVAEWLSVHKHYPCTADQVIATDSAAAAMETVARLLLGRGDEAIIFDPVDFLFATVTTRTGADVVRIPISTQSSDDEIIARLHCAQSRRTRVLWLCNPHNPLGRVFSRSLLERIGQWAIEHQITVVSDEIWSDIVYTPHHHTAIASLFPQQARHFISIYGFSKNFALAGLRIACIVTGSQRWRQMMLEQSGANATIAGANVLAQMAVVAALTEARGWLQAFVVHLQQQRDLACARINQWPGVSVHKPQGTYVLFPNIALLSDDSELLCAELLAEAQVALVPGASRWFGPGARGHLRLCLATSKQLLSEALDRLTPVIHRLAEQRSDLRQRLGSKEQQTA</sequence>
<comment type="similarity">
    <text evidence="2 6">Belongs to the class-I pyridoxal-phosphate-dependent aminotransferase family.</text>
</comment>
<evidence type="ECO:0000259" key="7">
    <source>
        <dbReference type="Pfam" id="PF00155"/>
    </source>
</evidence>
<dbReference type="GO" id="GO:0008483">
    <property type="term" value="F:transaminase activity"/>
    <property type="evidence" value="ECO:0007669"/>
    <property type="project" value="UniProtKB-KW"/>
</dbReference>
<comment type="caution">
    <text evidence="8">The sequence shown here is derived from an EMBL/GenBank/DDBJ whole genome shotgun (WGS) entry which is preliminary data.</text>
</comment>
<dbReference type="AlphaFoldDB" id="A0A4R6USB0"/>
<evidence type="ECO:0000313" key="8">
    <source>
        <dbReference type="EMBL" id="TDQ46234.1"/>
    </source>
</evidence>
<keyword evidence="9" id="KW-1185">Reference proteome</keyword>
<dbReference type="InterPro" id="IPR004839">
    <property type="entry name" value="Aminotransferase_I/II_large"/>
</dbReference>
<keyword evidence="3 6" id="KW-0032">Aminotransferase</keyword>
<evidence type="ECO:0000313" key="9">
    <source>
        <dbReference type="Proteomes" id="UP000295375"/>
    </source>
</evidence>
<evidence type="ECO:0000256" key="4">
    <source>
        <dbReference type="ARBA" id="ARBA00022679"/>
    </source>
</evidence>
<dbReference type="RefSeq" id="WP_133591900.1">
    <property type="nucleotide sequence ID" value="NZ_CP037953.1"/>
</dbReference>
<dbReference type="InterPro" id="IPR015424">
    <property type="entry name" value="PyrdxlP-dep_Trfase"/>
</dbReference>
<evidence type="ECO:0000256" key="2">
    <source>
        <dbReference type="ARBA" id="ARBA00007441"/>
    </source>
</evidence>
<dbReference type="PANTHER" id="PTHR46383">
    <property type="entry name" value="ASPARTATE AMINOTRANSFERASE"/>
    <property type="match status" value="1"/>
</dbReference>
<dbReference type="SUPFAM" id="SSF53383">
    <property type="entry name" value="PLP-dependent transferases"/>
    <property type="match status" value="1"/>
</dbReference>
<dbReference type="Gene3D" id="3.40.640.10">
    <property type="entry name" value="Type I PLP-dependent aspartate aminotransferase-like (Major domain)"/>
    <property type="match status" value="1"/>
</dbReference>
<comment type="cofactor">
    <cofactor evidence="1 6">
        <name>pyridoxal 5'-phosphate</name>
        <dbReference type="ChEBI" id="CHEBI:597326"/>
    </cofactor>
</comment>
<proteinExistence type="inferred from homology"/>
<dbReference type="GO" id="GO:0016829">
    <property type="term" value="F:lyase activity"/>
    <property type="evidence" value="ECO:0007669"/>
    <property type="project" value="UniProtKB-KW"/>
</dbReference>
<feature type="domain" description="Aminotransferase class I/classII large" evidence="7">
    <location>
        <begin position="37"/>
        <end position="393"/>
    </location>
</feature>
<dbReference type="OrthoDB" id="3224382at2"/>
<dbReference type="Gene3D" id="3.90.1150.10">
    <property type="entry name" value="Aspartate Aminotransferase, domain 1"/>
    <property type="match status" value="1"/>
</dbReference>
<keyword evidence="8" id="KW-0456">Lyase</keyword>